<evidence type="ECO:0000313" key="3">
    <source>
        <dbReference type="EMBL" id="GID10765.1"/>
    </source>
</evidence>
<evidence type="ECO:0000259" key="2">
    <source>
        <dbReference type="Pfam" id="PF08242"/>
    </source>
</evidence>
<reference evidence="3" key="1">
    <citation type="submission" date="2021-01" db="EMBL/GenBank/DDBJ databases">
        <title>Whole genome shotgun sequence of Actinocatenispora rupis NBRC 107355.</title>
        <authorList>
            <person name="Komaki H."/>
            <person name="Tamura T."/>
        </authorList>
    </citation>
    <scope>NUCLEOTIDE SEQUENCE</scope>
    <source>
        <strain evidence="3">NBRC 107355</strain>
    </source>
</reference>
<dbReference type="Proteomes" id="UP000612808">
    <property type="component" value="Unassembled WGS sequence"/>
</dbReference>
<dbReference type="InterPro" id="IPR029063">
    <property type="entry name" value="SAM-dependent_MTases_sf"/>
</dbReference>
<evidence type="ECO:0000256" key="1">
    <source>
        <dbReference type="SAM" id="MobiDB-lite"/>
    </source>
</evidence>
<accession>A0A8J3J284</accession>
<proteinExistence type="predicted"/>
<dbReference type="Gene3D" id="3.40.50.150">
    <property type="entry name" value="Vaccinia Virus protein VP39"/>
    <property type="match status" value="1"/>
</dbReference>
<evidence type="ECO:0000313" key="4">
    <source>
        <dbReference type="Proteomes" id="UP000612808"/>
    </source>
</evidence>
<dbReference type="EMBL" id="BOMB01000010">
    <property type="protein sequence ID" value="GID10765.1"/>
    <property type="molecule type" value="Genomic_DNA"/>
</dbReference>
<feature type="region of interest" description="Disordered" evidence="1">
    <location>
        <begin position="209"/>
        <end position="234"/>
    </location>
</feature>
<protein>
    <recommendedName>
        <fullName evidence="2">Methyltransferase type 12 domain-containing protein</fullName>
    </recommendedName>
</protein>
<feature type="domain" description="Methyltransferase type 12" evidence="2">
    <location>
        <begin position="47"/>
        <end position="145"/>
    </location>
</feature>
<dbReference type="AlphaFoldDB" id="A0A8J3J284"/>
<dbReference type="Pfam" id="PF08242">
    <property type="entry name" value="Methyltransf_12"/>
    <property type="match status" value="1"/>
</dbReference>
<gene>
    <name evidence="3" type="ORF">Aru02nite_16540</name>
</gene>
<organism evidence="3 4">
    <name type="scientific">Actinocatenispora rupis</name>
    <dbReference type="NCBI Taxonomy" id="519421"/>
    <lineage>
        <taxon>Bacteria</taxon>
        <taxon>Bacillati</taxon>
        <taxon>Actinomycetota</taxon>
        <taxon>Actinomycetes</taxon>
        <taxon>Micromonosporales</taxon>
        <taxon>Micromonosporaceae</taxon>
        <taxon>Actinocatenispora</taxon>
    </lineage>
</organism>
<dbReference type="InterPro" id="IPR013217">
    <property type="entry name" value="Methyltransf_12"/>
</dbReference>
<feature type="compositionally biased region" description="Low complexity" evidence="1">
    <location>
        <begin position="224"/>
        <end position="234"/>
    </location>
</feature>
<dbReference type="CDD" id="cd02440">
    <property type="entry name" value="AdoMet_MTases"/>
    <property type="match status" value="1"/>
</dbReference>
<name>A0A8J3J284_9ACTN</name>
<dbReference type="SUPFAM" id="SSF53335">
    <property type="entry name" value="S-adenosyl-L-methionine-dependent methyltransferases"/>
    <property type="match status" value="1"/>
</dbReference>
<sequence>MPDTLFVTECFRTHRSTGALVPSGRRLARALARPLRTGGSGEPRRYLEVGAGTGAVSRHLASLLGPDDTLDLVESNPRFAARLRADPVLRPYGGRVRLTEARVEDLGPGTYDGIVCGLPFANFHATEVTAILTGLLDRLTPGATLSYFSYVGLRRLGLLLAGAPEYTRLVEVEATLAGIRRRYEVGRGLVVGNVPPAWVHHLAPDRAAASPQRAVSTVPPPTGPTAAEPESVGT</sequence>
<comment type="caution">
    <text evidence="3">The sequence shown here is derived from an EMBL/GenBank/DDBJ whole genome shotgun (WGS) entry which is preliminary data.</text>
</comment>
<keyword evidence="4" id="KW-1185">Reference proteome</keyword>